<dbReference type="Pfam" id="PF13561">
    <property type="entry name" value="adh_short_C2"/>
    <property type="match status" value="1"/>
</dbReference>
<dbReference type="InterPro" id="IPR036291">
    <property type="entry name" value="NAD(P)-bd_dom_sf"/>
</dbReference>
<dbReference type="EMBL" id="VCQU01000004">
    <property type="protein sequence ID" value="NMN95903.1"/>
    <property type="molecule type" value="Genomic_DNA"/>
</dbReference>
<dbReference type="PROSITE" id="PS00061">
    <property type="entry name" value="ADH_SHORT"/>
    <property type="match status" value="1"/>
</dbReference>
<dbReference type="InterPro" id="IPR002347">
    <property type="entry name" value="SDR_fam"/>
</dbReference>
<accession>A0A848KAN2</accession>
<comment type="caution">
    <text evidence="3">The sequence shown here is derived from an EMBL/GenBank/DDBJ whole genome shotgun (WGS) entry which is preliminary data.</text>
</comment>
<dbReference type="GO" id="GO:0006633">
    <property type="term" value="P:fatty acid biosynthetic process"/>
    <property type="evidence" value="ECO:0007669"/>
    <property type="project" value="TreeGrafter"/>
</dbReference>
<dbReference type="PRINTS" id="PR00081">
    <property type="entry name" value="GDHRDH"/>
</dbReference>
<gene>
    <name evidence="3" type="ORF">FGL95_12750</name>
</gene>
<evidence type="ECO:0000256" key="1">
    <source>
        <dbReference type="ARBA" id="ARBA00006484"/>
    </source>
</evidence>
<dbReference type="RefSeq" id="WP_169587315.1">
    <property type="nucleotide sequence ID" value="NZ_VCQU01000004.1"/>
</dbReference>
<name>A0A848KAN2_9NOCA</name>
<reference evidence="3 4" key="2">
    <citation type="submission" date="2020-06" db="EMBL/GenBank/DDBJ databases">
        <title>Antribacter stalactiti gen. nov., sp. nov., a new member of the family Nacardiaceae isolated from a cave.</title>
        <authorList>
            <person name="Kim I.S."/>
        </authorList>
    </citation>
    <scope>NUCLEOTIDE SEQUENCE [LARGE SCALE GENOMIC DNA]</scope>
    <source>
        <strain evidence="3 4">YC2-7</strain>
    </source>
</reference>
<dbReference type="PANTHER" id="PTHR42760">
    <property type="entry name" value="SHORT-CHAIN DEHYDROGENASES/REDUCTASES FAMILY MEMBER"/>
    <property type="match status" value="1"/>
</dbReference>
<dbReference type="PANTHER" id="PTHR42760:SF133">
    <property type="entry name" value="3-OXOACYL-[ACYL-CARRIER-PROTEIN] REDUCTASE"/>
    <property type="match status" value="1"/>
</dbReference>
<keyword evidence="4" id="KW-1185">Reference proteome</keyword>
<comment type="similarity">
    <text evidence="1">Belongs to the short-chain dehydrogenases/reductases (SDR) family.</text>
</comment>
<dbReference type="Gene3D" id="3.40.50.720">
    <property type="entry name" value="NAD(P)-binding Rossmann-like Domain"/>
    <property type="match status" value="1"/>
</dbReference>
<dbReference type="PRINTS" id="PR00080">
    <property type="entry name" value="SDRFAMILY"/>
</dbReference>
<dbReference type="InterPro" id="IPR020904">
    <property type="entry name" value="Sc_DH/Rdtase_CS"/>
</dbReference>
<evidence type="ECO:0000313" key="4">
    <source>
        <dbReference type="Proteomes" id="UP000535543"/>
    </source>
</evidence>
<protein>
    <submittedName>
        <fullName evidence="3">SDR family oxidoreductase</fullName>
    </submittedName>
</protein>
<evidence type="ECO:0000313" key="3">
    <source>
        <dbReference type="EMBL" id="NMN95903.1"/>
    </source>
</evidence>
<dbReference type="SUPFAM" id="SSF51735">
    <property type="entry name" value="NAD(P)-binding Rossmann-fold domains"/>
    <property type="match status" value="1"/>
</dbReference>
<organism evidence="3 4">
    <name type="scientific">Antrihabitans stalactiti</name>
    <dbReference type="NCBI Taxonomy" id="2584121"/>
    <lineage>
        <taxon>Bacteria</taxon>
        <taxon>Bacillati</taxon>
        <taxon>Actinomycetota</taxon>
        <taxon>Actinomycetes</taxon>
        <taxon>Mycobacteriales</taxon>
        <taxon>Nocardiaceae</taxon>
        <taxon>Antrihabitans</taxon>
    </lineage>
</organism>
<keyword evidence="2" id="KW-0560">Oxidoreductase</keyword>
<proteinExistence type="inferred from homology"/>
<dbReference type="FunFam" id="3.40.50.720:FF:000084">
    <property type="entry name" value="Short-chain dehydrogenase reductase"/>
    <property type="match status" value="1"/>
</dbReference>
<dbReference type="AlphaFoldDB" id="A0A848KAN2"/>
<sequence>MKPWHDLTGHVAIVTGGNAGIGLGMARGLCRSGAAIAIWGTNADRNAAAVRELAGIGGDDRVTAMTVDVSDEDAVDDGVARTAQHFGAVDSCFVNAGVGGHVDDIEAQETADWHRTLAVNLHGAFHTMRAAARELRTQRRGGSLVVTSSLGALDGMPRNVSYAASKGAVISMVRSLAVELARDAIRVNALVPGWIDTAMTQPMLATSAVNQKILPRIPLRRWGTPDDFESTAVWLASPGSTYLTGQTIVLDGGYSIY</sequence>
<dbReference type="GO" id="GO:0016616">
    <property type="term" value="F:oxidoreductase activity, acting on the CH-OH group of donors, NAD or NADP as acceptor"/>
    <property type="evidence" value="ECO:0007669"/>
    <property type="project" value="TreeGrafter"/>
</dbReference>
<dbReference type="Proteomes" id="UP000535543">
    <property type="component" value="Unassembled WGS sequence"/>
</dbReference>
<reference evidence="3 4" key="1">
    <citation type="submission" date="2019-05" db="EMBL/GenBank/DDBJ databases">
        <authorList>
            <person name="Lee S.D."/>
        </authorList>
    </citation>
    <scope>NUCLEOTIDE SEQUENCE [LARGE SCALE GENOMIC DNA]</scope>
    <source>
        <strain evidence="3 4">YC2-7</strain>
    </source>
</reference>
<dbReference type="GO" id="GO:0048038">
    <property type="term" value="F:quinone binding"/>
    <property type="evidence" value="ECO:0007669"/>
    <property type="project" value="TreeGrafter"/>
</dbReference>
<evidence type="ECO:0000256" key="2">
    <source>
        <dbReference type="ARBA" id="ARBA00023002"/>
    </source>
</evidence>